<dbReference type="Proteomes" id="UP000249794">
    <property type="component" value="Unassembled WGS sequence"/>
</dbReference>
<evidence type="ECO:0000313" key="2">
    <source>
        <dbReference type="Proteomes" id="UP000249794"/>
    </source>
</evidence>
<gene>
    <name evidence="1" type="ORF">DCF15_00260</name>
</gene>
<reference evidence="1 2" key="2">
    <citation type="submission" date="2018-06" db="EMBL/GenBank/DDBJ databases">
        <title>Metagenomic assembly of (sub)arctic Cyanobacteria and their associated microbiome from non-axenic cultures.</title>
        <authorList>
            <person name="Baurain D."/>
        </authorList>
    </citation>
    <scope>NUCLEOTIDE SEQUENCE [LARGE SCALE GENOMIC DNA]</scope>
    <source>
        <strain evidence="1">ULC027bin1</strain>
    </source>
</reference>
<sequence length="101" mass="11295">MQSELQGELQSDLQIIPDDQLQNLAVPEPDDIPEELLRIEIITEARSPLTGEPLSAAEYAQLLESIQNTPADGSLISSEIRQLIQLLQIRRTLRPVLPFIP</sequence>
<comment type="caution">
    <text evidence="1">The sequence shown here is derived from an EMBL/GenBank/DDBJ whole genome shotgun (WGS) entry which is preliminary data.</text>
</comment>
<dbReference type="AlphaFoldDB" id="A0A2W4Y3G3"/>
<evidence type="ECO:0000313" key="1">
    <source>
        <dbReference type="EMBL" id="PZO61379.1"/>
    </source>
</evidence>
<name>A0A2W4Y3G3_9CYAN</name>
<proteinExistence type="predicted"/>
<reference evidence="2" key="1">
    <citation type="submission" date="2018-04" db="EMBL/GenBank/DDBJ databases">
        <authorList>
            <person name="Cornet L."/>
        </authorList>
    </citation>
    <scope>NUCLEOTIDE SEQUENCE [LARGE SCALE GENOMIC DNA]</scope>
</reference>
<organism evidence="1 2">
    <name type="scientific">Phormidesmis priestleyi</name>
    <dbReference type="NCBI Taxonomy" id="268141"/>
    <lineage>
        <taxon>Bacteria</taxon>
        <taxon>Bacillati</taxon>
        <taxon>Cyanobacteriota</taxon>
        <taxon>Cyanophyceae</taxon>
        <taxon>Leptolyngbyales</taxon>
        <taxon>Leptolyngbyaceae</taxon>
        <taxon>Phormidesmis</taxon>
    </lineage>
</organism>
<protein>
    <submittedName>
        <fullName evidence="1">Uncharacterized protein</fullName>
    </submittedName>
</protein>
<accession>A0A2W4Y3G3</accession>
<dbReference type="EMBL" id="QBMP01000001">
    <property type="protein sequence ID" value="PZO61379.1"/>
    <property type="molecule type" value="Genomic_DNA"/>
</dbReference>